<keyword evidence="5" id="KW-1185">Reference proteome</keyword>
<feature type="modified residue" description="4-aspartylphosphate" evidence="2">
    <location>
        <position position="53"/>
    </location>
</feature>
<dbReference type="PANTHER" id="PTHR44591:SF3">
    <property type="entry name" value="RESPONSE REGULATORY DOMAIN-CONTAINING PROTEIN"/>
    <property type="match status" value="1"/>
</dbReference>
<dbReference type="GO" id="GO:0000160">
    <property type="term" value="P:phosphorelay signal transduction system"/>
    <property type="evidence" value="ECO:0007669"/>
    <property type="project" value="InterPro"/>
</dbReference>
<dbReference type="Gene3D" id="3.40.50.2300">
    <property type="match status" value="1"/>
</dbReference>
<evidence type="ECO:0000313" key="5">
    <source>
        <dbReference type="Proteomes" id="UP000637359"/>
    </source>
</evidence>
<evidence type="ECO:0000313" key="4">
    <source>
        <dbReference type="EMBL" id="MBC5635611.1"/>
    </source>
</evidence>
<dbReference type="InterPro" id="IPR011006">
    <property type="entry name" value="CheY-like_superfamily"/>
</dbReference>
<dbReference type="AlphaFoldDB" id="A0A923L390"/>
<dbReference type="PANTHER" id="PTHR44591">
    <property type="entry name" value="STRESS RESPONSE REGULATOR PROTEIN 1"/>
    <property type="match status" value="1"/>
</dbReference>
<comment type="caution">
    <text evidence="4">The sequence shown here is derived from an EMBL/GenBank/DDBJ whole genome shotgun (WGS) entry which is preliminary data.</text>
</comment>
<name>A0A923L390_9BACI</name>
<dbReference type="SMART" id="SM00448">
    <property type="entry name" value="REC"/>
    <property type="match status" value="1"/>
</dbReference>
<evidence type="ECO:0000256" key="2">
    <source>
        <dbReference type="PROSITE-ProRule" id="PRU00169"/>
    </source>
</evidence>
<dbReference type="CDD" id="cd00156">
    <property type="entry name" value="REC"/>
    <property type="match status" value="1"/>
</dbReference>
<dbReference type="PROSITE" id="PS50110">
    <property type="entry name" value="RESPONSE_REGULATORY"/>
    <property type="match status" value="1"/>
</dbReference>
<evidence type="ECO:0000259" key="3">
    <source>
        <dbReference type="PROSITE" id="PS50110"/>
    </source>
</evidence>
<gene>
    <name evidence="4" type="ORF">H8S33_02115</name>
</gene>
<dbReference type="InterPro" id="IPR001789">
    <property type="entry name" value="Sig_transdc_resp-reg_receiver"/>
</dbReference>
<protein>
    <submittedName>
        <fullName evidence="4">Response regulator</fullName>
    </submittedName>
</protein>
<dbReference type="Proteomes" id="UP000637359">
    <property type="component" value="Unassembled WGS sequence"/>
</dbReference>
<dbReference type="EMBL" id="JACOOL010000001">
    <property type="protein sequence ID" value="MBC5635611.1"/>
    <property type="molecule type" value="Genomic_DNA"/>
</dbReference>
<dbReference type="InterPro" id="IPR050595">
    <property type="entry name" value="Bact_response_regulator"/>
</dbReference>
<evidence type="ECO:0000256" key="1">
    <source>
        <dbReference type="ARBA" id="ARBA00022553"/>
    </source>
</evidence>
<organism evidence="4 5">
    <name type="scientific">Ornithinibacillus hominis</name>
    <dbReference type="NCBI Taxonomy" id="2763055"/>
    <lineage>
        <taxon>Bacteria</taxon>
        <taxon>Bacillati</taxon>
        <taxon>Bacillota</taxon>
        <taxon>Bacilli</taxon>
        <taxon>Bacillales</taxon>
        <taxon>Bacillaceae</taxon>
        <taxon>Ornithinibacillus</taxon>
    </lineage>
</organism>
<accession>A0A923L390</accession>
<dbReference type="RefSeq" id="WP_186868307.1">
    <property type="nucleotide sequence ID" value="NZ_JACOOL010000001.1"/>
</dbReference>
<proteinExistence type="predicted"/>
<reference evidence="4" key="1">
    <citation type="submission" date="2020-08" db="EMBL/GenBank/DDBJ databases">
        <title>Genome public.</title>
        <authorList>
            <person name="Liu C."/>
            <person name="Sun Q."/>
        </authorList>
    </citation>
    <scope>NUCLEOTIDE SEQUENCE</scope>
    <source>
        <strain evidence="4">BX22</strain>
    </source>
</reference>
<feature type="domain" description="Response regulatory" evidence="3">
    <location>
        <begin position="4"/>
        <end position="118"/>
    </location>
</feature>
<sequence length="120" mass="13595">MDRNILVVDDEVGIRLLLEDLLAADGYTVYTAQTGKEALELINLHKIDLLIIDYKLPIIDGIEVIKQLERDDKEIKIVLMSGLAESLTDEIYQLSSITKVLSKPFDVMEFKGYINQLLAE</sequence>
<dbReference type="Pfam" id="PF00072">
    <property type="entry name" value="Response_reg"/>
    <property type="match status" value="1"/>
</dbReference>
<dbReference type="SUPFAM" id="SSF52172">
    <property type="entry name" value="CheY-like"/>
    <property type="match status" value="1"/>
</dbReference>
<keyword evidence="1 2" id="KW-0597">Phosphoprotein</keyword>